<reference evidence="3 4" key="1">
    <citation type="journal article" date="2013" name="PLoS Genet.">
        <title>Genomic mechanisms accounting for the adaptation to parasitism in nematode-trapping fungi.</title>
        <authorList>
            <person name="Meerupati T."/>
            <person name="Andersson K.M."/>
            <person name="Friman E."/>
            <person name="Kumar D."/>
            <person name="Tunlid A."/>
            <person name="Ahren D."/>
        </authorList>
    </citation>
    <scope>NUCLEOTIDE SEQUENCE [LARGE SCALE GENOMIC DNA]</scope>
    <source>
        <strain evidence="3 4">CBS 200.50</strain>
    </source>
</reference>
<dbReference type="Gene3D" id="1.25.40.20">
    <property type="entry name" value="Ankyrin repeat-containing domain"/>
    <property type="match status" value="1"/>
</dbReference>
<dbReference type="PANTHER" id="PTHR34706:SF3">
    <property type="entry name" value="ANKYRIN REPEAT PROTEIN (AFU_ORTHOLOGUE AFUA_7G06200)"/>
    <property type="match status" value="1"/>
</dbReference>
<evidence type="ECO:0000313" key="4">
    <source>
        <dbReference type="Proteomes" id="UP000015100"/>
    </source>
</evidence>
<dbReference type="eggNOG" id="KOG4177">
    <property type="taxonomic scope" value="Eukaryota"/>
</dbReference>
<dbReference type="AlphaFoldDB" id="S8A9Z3"/>
<keyword evidence="4" id="KW-1185">Reference proteome</keyword>
<dbReference type="PANTHER" id="PTHR34706">
    <property type="entry name" value="SLR1338 PROTEIN"/>
    <property type="match status" value="1"/>
</dbReference>
<comment type="caution">
    <text evidence="3">The sequence shown here is derived from an EMBL/GenBank/DDBJ whole genome shotgun (WGS) entry which is preliminary data.</text>
</comment>
<dbReference type="OrthoDB" id="2142040at2759"/>
<evidence type="ECO:0000313" key="3">
    <source>
        <dbReference type="EMBL" id="EPS39800.1"/>
    </source>
</evidence>
<evidence type="ECO:0000256" key="1">
    <source>
        <dbReference type="PROSITE-ProRule" id="PRU00023"/>
    </source>
</evidence>
<sequence>MTPIMNAVRNLQDSEVIAMLVDAGADPQAKNNRGQTAAKLAESSANPKLSRALRPKHIRNAPAAETIDGIVDLLSHVAGANTAKNLEGMAQGALKNLFGWSGEFNENIEKKINWTAKPPQTVEEYYDRINDYTSSSELGKVFKPDDNFLQTVSQKAMELRNDKSTPLSKPENVERLVKLALYKPILFCDDSGSMGDVNAQDTSASNQFHLEISDGVKNARKKEVEDVMRTKRSTGITRIATKLVEKVLNPYIYAVLNSSDGQFQRPLLILILTNGAPCGEYDDEFENAIAECKKQLKERDYPGYAVIFQISQIGSDAFAKHFLTGLSARAKSDTLYCTGDSLDSKLKENEWYLEEWLLKLLVAPIYRAVPGEEEENLWN</sequence>
<protein>
    <submittedName>
        <fullName evidence="3">Uncharacterized protein</fullName>
    </submittedName>
</protein>
<name>S8A9Z3_DACHA</name>
<dbReference type="SUPFAM" id="SSF48403">
    <property type="entry name" value="Ankyrin repeat"/>
    <property type="match status" value="1"/>
</dbReference>
<evidence type="ECO:0000256" key="2">
    <source>
        <dbReference type="SAM" id="MobiDB-lite"/>
    </source>
</evidence>
<organism evidence="3 4">
    <name type="scientific">Dactylellina haptotyla (strain CBS 200.50)</name>
    <name type="common">Nematode-trapping fungus</name>
    <name type="synonym">Monacrosporium haptotylum</name>
    <dbReference type="NCBI Taxonomy" id="1284197"/>
    <lineage>
        <taxon>Eukaryota</taxon>
        <taxon>Fungi</taxon>
        <taxon>Dikarya</taxon>
        <taxon>Ascomycota</taxon>
        <taxon>Pezizomycotina</taxon>
        <taxon>Orbiliomycetes</taxon>
        <taxon>Orbiliales</taxon>
        <taxon>Orbiliaceae</taxon>
        <taxon>Dactylellina</taxon>
    </lineage>
</organism>
<dbReference type="EMBL" id="AQGS01000443">
    <property type="protein sequence ID" value="EPS39800.1"/>
    <property type="molecule type" value="Genomic_DNA"/>
</dbReference>
<dbReference type="InterPro" id="IPR036770">
    <property type="entry name" value="Ankyrin_rpt-contain_sf"/>
</dbReference>
<dbReference type="Proteomes" id="UP000015100">
    <property type="component" value="Unassembled WGS sequence"/>
</dbReference>
<dbReference type="OMA" id="IKRRFQM"/>
<feature type="region of interest" description="Disordered" evidence="2">
    <location>
        <begin position="27"/>
        <end position="46"/>
    </location>
</feature>
<dbReference type="HOGENOM" id="CLU_024883_0_0_1"/>
<accession>S8A9Z3</accession>
<keyword evidence="1" id="KW-0040">ANK repeat</keyword>
<reference evidence="4" key="2">
    <citation type="submission" date="2013-04" db="EMBL/GenBank/DDBJ databases">
        <title>Genomic mechanisms accounting for the adaptation to parasitism in nematode-trapping fungi.</title>
        <authorList>
            <person name="Ahren D.G."/>
        </authorList>
    </citation>
    <scope>NUCLEOTIDE SEQUENCE [LARGE SCALE GENOMIC DNA]</scope>
    <source>
        <strain evidence="4">CBS 200.50</strain>
    </source>
</reference>
<proteinExistence type="predicted"/>
<dbReference type="InterPro" id="IPR002110">
    <property type="entry name" value="Ankyrin_rpt"/>
</dbReference>
<dbReference type="STRING" id="1284197.S8A9Z3"/>
<feature type="repeat" description="ANK" evidence="1">
    <location>
        <begin position="1"/>
        <end position="32"/>
    </location>
</feature>
<gene>
    <name evidence="3" type="ORF">H072_6307</name>
</gene>
<dbReference type="PROSITE" id="PS50088">
    <property type="entry name" value="ANK_REPEAT"/>
    <property type="match status" value="1"/>
</dbReference>